<accession>A0A914P996</accession>
<proteinExistence type="predicted"/>
<organism evidence="2 3">
    <name type="scientific">Panagrolaimus davidi</name>
    <dbReference type="NCBI Taxonomy" id="227884"/>
    <lineage>
        <taxon>Eukaryota</taxon>
        <taxon>Metazoa</taxon>
        <taxon>Ecdysozoa</taxon>
        <taxon>Nematoda</taxon>
        <taxon>Chromadorea</taxon>
        <taxon>Rhabditida</taxon>
        <taxon>Tylenchina</taxon>
        <taxon>Panagrolaimomorpha</taxon>
        <taxon>Panagrolaimoidea</taxon>
        <taxon>Panagrolaimidae</taxon>
        <taxon>Panagrolaimus</taxon>
    </lineage>
</organism>
<sequence length="196" mass="22581">MPDQKLRPEKCLSYTNAVDKAIKSIKPDLLIVDFWYSPELSGPIHLNNVSTDSGTIAMQAFIDSISPYTCKIVMTLPHLTFDQNIGREFPKRLSQGLPLNKLNMQKSVWEKKREDGMKRINALKCSKCTFLNIADAFCDERMCYAYDKELNIPYFDDWHHTTIAGLFKTMKHFKPTLFSIVDSVKCSNKSENFIQK</sequence>
<feature type="domain" description="SGNH" evidence="1">
    <location>
        <begin position="9"/>
        <end position="166"/>
    </location>
</feature>
<keyword evidence="2" id="KW-1185">Reference proteome</keyword>
<evidence type="ECO:0000313" key="2">
    <source>
        <dbReference type="Proteomes" id="UP000887578"/>
    </source>
</evidence>
<protein>
    <submittedName>
        <fullName evidence="3">SGNH domain-containing protein</fullName>
    </submittedName>
</protein>
<dbReference type="Proteomes" id="UP000887578">
    <property type="component" value="Unplaced"/>
</dbReference>
<name>A0A914P996_9BILA</name>
<dbReference type="InterPro" id="IPR043968">
    <property type="entry name" value="SGNH"/>
</dbReference>
<evidence type="ECO:0000259" key="1">
    <source>
        <dbReference type="Pfam" id="PF19040"/>
    </source>
</evidence>
<reference evidence="3" key="1">
    <citation type="submission" date="2022-11" db="UniProtKB">
        <authorList>
            <consortium name="WormBaseParasite"/>
        </authorList>
    </citation>
    <scope>IDENTIFICATION</scope>
</reference>
<evidence type="ECO:0000313" key="3">
    <source>
        <dbReference type="WBParaSite" id="PDA_v2.g14065.t1"/>
    </source>
</evidence>
<dbReference type="AlphaFoldDB" id="A0A914P996"/>
<dbReference type="WBParaSite" id="PDA_v2.g14065.t1">
    <property type="protein sequence ID" value="PDA_v2.g14065.t1"/>
    <property type="gene ID" value="PDA_v2.g14065"/>
</dbReference>
<dbReference type="Pfam" id="PF19040">
    <property type="entry name" value="SGNH"/>
    <property type="match status" value="1"/>
</dbReference>